<gene>
    <name evidence="2" type="ORF">LS71_008225</name>
</gene>
<dbReference type="RefSeq" id="WP_052057960.1">
    <property type="nucleotide sequence ID" value="NZ_JRPR02000009.1"/>
</dbReference>
<dbReference type="EMBL" id="JRPR02000009">
    <property type="protein sequence ID" value="TLD95383.1"/>
    <property type="molecule type" value="Genomic_DNA"/>
</dbReference>
<evidence type="ECO:0000313" key="2">
    <source>
        <dbReference type="EMBL" id="TLD95383.1"/>
    </source>
</evidence>
<dbReference type="AlphaFoldDB" id="A0A4U8T753"/>
<comment type="caution">
    <text evidence="2">The sequence shown here is derived from an EMBL/GenBank/DDBJ whole genome shotgun (WGS) entry which is preliminary data.</text>
</comment>
<evidence type="ECO:0000256" key="1">
    <source>
        <dbReference type="SAM" id="MobiDB-lite"/>
    </source>
</evidence>
<accession>A0A4U8T753</accession>
<reference evidence="2 3" key="1">
    <citation type="journal article" date="2014" name="Genome Announc.">
        <title>Draft genome sequences of eight enterohepatic helicobacter species isolated from both laboratory and wild rodents.</title>
        <authorList>
            <person name="Sheh A."/>
            <person name="Shen Z."/>
            <person name="Fox J.G."/>
        </authorList>
    </citation>
    <scope>NUCLEOTIDE SEQUENCE [LARGE SCALE GENOMIC DNA]</scope>
    <source>
        <strain evidence="2 3">MIT 09-6949</strain>
    </source>
</reference>
<name>A0A4U8T753_9HELI</name>
<feature type="region of interest" description="Disordered" evidence="1">
    <location>
        <begin position="23"/>
        <end position="42"/>
    </location>
</feature>
<dbReference type="Proteomes" id="UP000029733">
    <property type="component" value="Unassembled WGS sequence"/>
</dbReference>
<dbReference type="OrthoDB" id="5327883at2"/>
<proteinExistence type="predicted"/>
<evidence type="ECO:0000313" key="3">
    <source>
        <dbReference type="Proteomes" id="UP000029733"/>
    </source>
</evidence>
<keyword evidence="3" id="KW-1185">Reference proteome</keyword>
<organism evidence="2 3">
    <name type="scientific">Helicobacter jaachi</name>
    <dbReference type="NCBI Taxonomy" id="1677920"/>
    <lineage>
        <taxon>Bacteria</taxon>
        <taxon>Pseudomonadati</taxon>
        <taxon>Campylobacterota</taxon>
        <taxon>Epsilonproteobacteria</taxon>
        <taxon>Campylobacterales</taxon>
        <taxon>Helicobacteraceae</taxon>
        <taxon>Helicobacter</taxon>
    </lineage>
</organism>
<protein>
    <submittedName>
        <fullName evidence="2">Uncharacterized protein</fullName>
    </submittedName>
</protein>
<sequence length="106" mass="12481">MNYNLKDKKNKIEQITALETNALQDKSSSEKPSKTTKAPSDKKNLTLYVSEGLIKEIDDFLSEYGNAKETRNYFFEESLRHYLTYRKSQLEAELEEKLKKLKKNRI</sequence>
<feature type="compositionally biased region" description="Basic and acidic residues" evidence="1">
    <location>
        <begin position="27"/>
        <end position="42"/>
    </location>
</feature>